<sequence>MLTPFLLSSLSLVAPIQTTPWALTDYVLPDNGHEFARFGTAVAVHGNLAVVGAENQSQLPVDNTVAGAAYLFERQLDGGWLQLAELWPEDLQNTPAFGSALALEGGILAVGVPGDDSACPGQLGCISGAVTIFEQTPSSEWNRLPLIVPADTMKLARFGAALSLSGPWLAVGAPGDGNTGGAGGGGNGPGAVYLFERTAAGQWIERQKLAPADLLEDDRFGNSVSIQGDRLVVGAPPKSFTGRAGSVYTFELQGGQWSSTGRLFAPLAAGADELGFSVALDGDVVAAGARLTTNVEVFERTGGGAWAPVQTLDGAIGEFGYAVALDGDVLVVGAPSDLSASIQVHRRDAQGNFVLEQSMDASGAGVVAQLGRAIAIEGGLILAGAPGDTVGGAEPSMGSATSWELDFVVPEPSCDGILELFDPQIAPGLATALGQSIDAWSDDLVALGSAQHQVDVLERQGSRLALAATLTIPGAPLGDAFAWSVAASPTTVAVTASGDDEAGPNAGAVYVFEKPAGQWLQTQKLFGAGPLGDEGFGTSVATDGATLLVGAQNAGVGGAAFVFERDATGWVQVAVLSPPDVGSGDRFGYRVEVLGDRAAVAGIRNDSITFDSGAVWTFRRGTDGQWINDQKLIPPPGGDGAWFGSDLALDGSRLLIGARLFDLPATNAGAAFLYALDPVGGWELEATLEPLDPEAEALFGAAVDLRGDSALVGAPQNDALGHDTGAAYLFHRVGGQWVQTEKLHRTGAAMNENLGAAVGLTEELALVGASASGHDGTMAVFVDGGPTPAPRLSLDPAQVAVGQAFAWTVCRGEPGNPVLLMLTAVETLPIFEPVGVVGDELALQALVGVFDDLGEWRVPATAPAIPPFTLRFEAWALGFDASVVSSPPATLAVQ</sequence>
<evidence type="ECO:0000256" key="1">
    <source>
        <dbReference type="ARBA" id="ARBA00022729"/>
    </source>
</evidence>
<keyword evidence="1" id="KW-0732">Signal</keyword>
<dbReference type="KEGG" id="pbap:Pla133_38210"/>
<dbReference type="PANTHER" id="PTHR36220:SF1">
    <property type="entry name" value="GAMMA TUBULIN COMPLEX COMPONENT C-TERMINAL DOMAIN-CONTAINING PROTEIN"/>
    <property type="match status" value="1"/>
</dbReference>
<keyword evidence="5" id="KW-1185">Reference proteome</keyword>
<name>A0A518BP16_9BACT</name>
<dbReference type="InterPro" id="IPR028994">
    <property type="entry name" value="Integrin_alpha_N"/>
</dbReference>
<evidence type="ECO:0008006" key="6">
    <source>
        <dbReference type="Google" id="ProtNLM"/>
    </source>
</evidence>
<proteinExistence type="predicted"/>
<dbReference type="SUPFAM" id="SSF50965">
    <property type="entry name" value="Galactose oxidase, central domain"/>
    <property type="match status" value="2"/>
</dbReference>
<dbReference type="Pfam" id="PF14312">
    <property type="entry name" value="FG-GAP_2"/>
    <property type="match status" value="8"/>
</dbReference>
<dbReference type="PANTHER" id="PTHR36220">
    <property type="entry name" value="UNNAMED PRODUCT"/>
    <property type="match status" value="1"/>
</dbReference>
<dbReference type="Gene3D" id="2.130.10.130">
    <property type="entry name" value="Integrin alpha, N-terminal"/>
    <property type="match status" value="4"/>
</dbReference>
<protein>
    <recommendedName>
        <fullName evidence="6">FG-GAP repeat protein</fullName>
    </recommendedName>
</protein>
<dbReference type="RefSeq" id="WP_145067964.1">
    <property type="nucleotide sequence ID" value="NZ_CP036287.1"/>
</dbReference>
<dbReference type="SMART" id="SM00191">
    <property type="entry name" value="Int_alpha"/>
    <property type="match status" value="8"/>
</dbReference>
<evidence type="ECO:0000313" key="4">
    <source>
        <dbReference type="EMBL" id="QDU68718.1"/>
    </source>
</evidence>
<dbReference type="InterPro" id="IPR011043">
    <property type="entry name" value="Gal_Oxase/kelch_b-propeller"/>
</dbReference>
<dbReference type="InterPro" id="IPR013517">
    <property type="entry name" value="FG-GAP"/>
</dbReference>
<dbReference type="AlphaFoldDB" id="A0A518BP16"/>
<dbReference type="InterPro" id="IPR013519">
    <property type="entry name" value="Int_alpha_beta-p"/>
</dbReference>
<evidence type="ECO:0000256" key="3">
    <source>
        <dbReference type="ARBA" id="ARBA00023180"/>
    </source>
</evidence>
<organism evidence="4 5">
    <name type="scientific">Engelhardtia mirabilis</name>
    <dbReference type="NCBI Taxonomy" id="2528011"/>
    <lineage>
        <taxon>Bacteria</taxon>
        <taxon>Pseudomonadati</taxon>
        <taxon>Planctomycetota</taxon>
        <taxon>Planctomycetia</taxon>
        <taxon>Planctomycetia incertae sedis</taxon>
        <taxon>Engelhardtia</taxon>
    </lineage>
</organism>
<dbReference type="Proteomes" id="UP000316921">
    <property type="component" value="Chromosome"/>
</dbReference>
<evidence type="ECO:0000313" key="5">
    <source>
        <dbReference type="Proteomes" id="UP000316921"/>
    </source>
</evidence>
<dbReference type="EMBL" id="CP036287">
    <property type="protein sequence ID" value="QDU68718.1"/>
    <property type="molecule type" value="Genomic_DNA"/>
</dbReference>
<evidence type="ECO:0000256" key="2">
    <source>
        <dbReference type="ARBA" id="ARBA00022737"/>
    </source>
</evidence>
<keyword evidence="2" id="KW-0677">Repeat</keyword>
<gene>
    <name evidence="4" type="ORF">Pla133_38210</name>
</gene>
<accession>A0A518BP16</accession>
<keyword evidence="3" id="KW-0325">Glycoprotein</keyword>
<reference evidence="4 5" key="1">
    <citation type="submission" date="2019-02" db="EMBL/GenBank/DDBJ databases">
        <title>Deep-cultivation of Planctomycetes and their phenomic and genomic characterization uncovers novel biology.</title>
        <authorList>
            <person name="Wiegand S."/>
            <person name="Jogler M."/>
            <person name="Boedeker C."/>
            <person name="Pinto D."/>
            <person name="Vollmers J."/>
            <person name="Rivas-Marin E."/>
            <person name="Kohn T."/>
            <person name="Peeters S.H."/>
            <person name="Heuer A."/>
            <person name="Rast P."/>
            <person name="Oberbeckmann S."/>
            <person name="Bunk B."/>
            <person name="Jeske O."/>
            <person name="Meyerdierks A."/>
            <person name="Storesund J.E."/>
            <person name="Kallscheuer N."/>
            <person name="Luecker S."/>
            <person name="Lage O.M."/>
            <person name="Pohl T."/>
            <person name="Merkel B.J."/>
            <person name="Hornburger P."/>
            <person name="Mueller R.-W."/>
            <person name="Bruemmer F."/>
            <person name="Labrenz M."/>
            <person name="Spormann A.M."/>
            <person name="Op den Camp H."/>
            <person name="Overmann J."/>
            <person name="Amann R."/>
            <person name="Jetten M.S.M."/>
            <person name="Mascher T."/>
            <person name="Medema M.H."/>
            <person name="Devos D.P."/>
            <person name="Kaster A.-K."/>
            <person name="Ovreas L."/>
            <person name="Rohde M."/>
            <person name="Galperin M.Y."/>
            <person name="Jogler C."/>
        </authorList>
    </citation>
    <scope>NUCLEOTIDE SEQUENCE [LARGE SCALE GENOMIC DNA]</scope>
    <source>
        <strain evidence="4 5">Pla133</strain>
    </source>
</reference>